<dbReference type="Pfam" id="PF00535">
    <property type="entry name" value="Glycos_transf_2"/>
    <property type="match status" value="1"/>
</dbReference>
<dbReference type="Proteomes" id="UP000317093">
    <property type="component" value="Chromosome"/>
</dbReference>
<evidence type="ECO:0000256" key="2">
    <source>
        <dbReference type="ARBA" id="ARBA00022475"/>
    </source>
</evidence>
<feature type="region of interest" description="Disordered" evidence="6">
    <location>
        <begin position="233"/>
        <end position="254"/>
    </location>
</feature>
<dbReference type="KEGG" id="knv:Pan216_02360"/>
<dbReference type="GO" id="GO:0005886">
    <property type="term" value="C:plasma membrane"/>
    <property type="evidence" value="ECO:0007669"/>
    <property type="project" value="UniProtKB-SubCell"/>
</dbReference>
<evidence type="ECO:0000259" key="7">
    <source>
        <dbReference type="Pfam" id="PF00535"/>
    </source>
</evidence>
<reference evidence="8 9" key="1">
    <citation type="submission" date="2019-02" db="EMBL/GenBank/DDBJ databases">
        <title>Deep-cultivation of Planctomycetes and their phenomic and genomic characterization uncovers novel biology.</title>
        <authorList>
            <person name="Wiegand S."/>
            <person name="Jogler M."/>
            <person name="Boedeker C."/>
            <person name="Pinto D."/>
            <person name="Vollmers J."/>
            <person name="Rivas-Marin E."/>
            <person name="Kohn T."/>
            <person name="Peeters S.H."/>
            <person name="Heuer A."/>
            <person name="Rast P."/>
            <person name="Oberbeckmann S."/>
            <person name="Bunk B."/>
            <person name="Jeske O."/>
            <person name="Meyerdierks A."/>
            <person name="Storesund J.E."/>
            <person name="Kallscheuer N."/>
            <person name="Luecker S."/>
            <person name="Lage O.M."/>
            <person name="Pohl T."/>
            <person name="Merkel B.J."/>
            <person name="Hornburger P."/>
            <person name="Mueller R.-W."/>
            <person name="Bruemmer F."/>
            <person name="Labrenz M."/>
            <person name="Spormann A.M."/>
            <person name="Op den Camp H."/>
            <person name="Overmann J."/>
            <person name="Amann R."/>
            <person name="Jetten M.S.M."/>
            <person name="Mascher T."/>
            <person name="Medema M.H."/>
            <person name="Devos D.P."/>
            <person name="Kaster A.-K."/>
            <person name="Ovreas L."/>
            <person name="Rohde M."/>
            <person name="Galperin M.Y."/>
            <person name="Jogler C."/>
        </authorList>
    </citation>
    <scope>NUCLEOTIDE SEQUENCE [LARGE SCALE GENOMIC DNA]</scope>
    <source>
        <strain evidence="8 9">Pan216</strain>
    </source>
</reference>
<dbReference type="SUPFAM" id="SSF53448">
    <property type="entry name" value="Nucleotide-diphospho-sugar transferases"/>
    <property type="match status" value="1"/>
</dbReference>
<name>A0A518AXF6_9BACT</name>
<comment type="subcellular location">
    <subcellularLocation>
        <location evidence="1">Cell membrane</location>
    </subcellularLocation>
</comment>
<accession>A0A518AXF6</accession>
<feature type="compositionally biased region" description="Polar residues" evidence="6">
    <location>
        <begin position="243"/>
        <end position="254"/>
    </location>
</feature>
<evidence type="ECO:0000313" key="9">
    <source>
        <dbReference type="Proteomes" id="UP000317093"/>
    </source>
</evidence>
<dbReference type="EMBL" id="CP036279">
    <property type="protein sequence ID" value="QDU59408.1"/>
    <property type="molecule type" value="Genomic_DNA"/>
</dbReference>
<evidence type="ECO:0000256" key="4">
    <source>
        <dbReference type="ARBA" id="ARBA00022679"/>
    </source>
</evidence>
<dbReference type="GO" id="GO:0016757">
    <property type="term" value="F:glycosyltransferase activity"/>
    <property type="evidence" value="ECO:0007669"/>
    <property type="project" value="UniProtKB-KW"/>
</dbReference>
<organism evidence="8 9">
    <name type="scientific">Kolteria novifilia</name>
    <dbReference type="NCBI Taxonomy" id="2527975"/>
    <lineage>
        <taxon>Bacteria</taxon>
        <taxon>Pseudomonadati</taxon>
        <taxon>Planctomycetota</taxon>
        <taxon>Planctomycetia</taxon>
        <taxon>Kolteriales</taxon>
        <taxon>Kolteriaceae</taxon>
        <taxon>Kolteria</taxon>
    </lineage>
</organism>
<sequence length="254" mass="28304">MALSVIIPTLNEDRYLEAAVVAVRRYATTRSGPEIVVADCDSRDDTRRIARRLGVRLATSDVPPTSRAQAVNLGASQATGDELLFLDADTIPPPAYDRSIADVLRKGAVAGAFEFKLDGTHPGLRLVEVINRIRYRLWPWYYGDQGIFVRRSVFEAIGGYPERGLMEASAFCMRLRREGKLTLIHKPMVTSSRRFLEGGVFRVFASDVKYWYYDLVGRDIEAFANAYRANNLGRGGKKAEPSRFSNSSTSISVS</sequence>
<keyword evidence="4 8" id="KW-0808">Transferase</keyword>
<evidence type="ECO:0000256" key="6">
    <source>
        <dbReference type="SAM" id="MobiDB-lite"/>
    </source>
</evidence>
<dbReference type="InterPro" id="IPR029044">
    <property type="entry name" value="Nucleotide-diphossugar_trans"/>
</dbReference>
<evidence type="ECO:0000256" key="1">
    <source>
        <dbReference type="ARBA" id="ARBA00004236"/>
    </source>
</evidence>
<dbReference type="RefSeq" id="WP_419193132.1">
    <property type="nucleotide sequence ID" value="NZ_CP036279.1"/>
</dbReference>
<dbReference type="AlphaFoldDB" id="A0A518AXF6"/>
<protein>
    <submittedName>
        <fullName evidence="8">Glycosyl transferase family 2</fullName>
    </submittedName>
</protein>
<feature type="domain" description="Glycosyltransferase 2-like" evidence="7">
    <location>
        <begin position="4"/>
        <end position="125"/>
    </location>
</feature>
<dbReference type="PANTHER" id="PTHR43646:SF2">
    <property type="entry name" value="GLYCOSYLTRANSFERASE 2-LIKE DOMAIN-CONTAINING PROTEIN"/>
    <property type="match status" value="1"/>
</dbReference>
<evidence type="ECO:0000256" key="5">
    <source>
        <dbReference type="ARBA" id="ARBA00023136"/>
    </source>
</evidence>
<keyword evidence="2" id="KW-1003">Cell membrane</keyword>
<evidence type="ECO:0000256" key="3">
    <source>
        <dbReference type="ARBA" id="ARBA00022676"/>
    </source>
</evidence>
<dbReference type="InterPro" id="IPR001173">
    <property type="entry name" value="Glyco_trans_2-like"/>
</dbReference>
<dbReference type="PANTHER" id="PTHR43646">
    <property type="entry name" value="GLYCOSYLTRANSFERASE"/>
    <property type="match status" value="1"/>
</dbReference>
<keyword evidence="5" id="KW-0472">Membrane</keyword>
<keyword evidence="9" id="KW-1185">Reference proteome</keyword>
<proteinExistence type="predicted"/>
<gene>
    <name evidence="8" type="ORF">Pan216_02360</name>
</gene>
<keyword evidence="3" id="KW-0328">Glycosyltransferase</keyword>
<evidence type="ECO:0000313" key="8">
    <source>
        <dbReference type="EMBL" id="QDU59408.1"/>
    </source>
</evidence>
<dbReference type="Gene3D" id="3.90.550.10">
    <property type="entry name" value="Spore Coat Polysaccharide Biosynthesis Protein SpsA, Chain A"/>
    <property type="match status" value="1"/>
</dbReference>